<reference evidence="2 3" key="1">
    <citation type="submission" date="2016-03" db="EMBL/GenBank/DDBJ databases">
        <authorList>
            <person name="Ploux O."/>
        </authorList>
    </citation>
    <scope>NUCLEOTIDE SEQUENCE [LARGE SCALE GENOMIC DNA]</scope>
    <source>
        <strain evidence="2 3">URUG2</strain>
    </source>
</reference>
<protein>
    <submittedName>
        <fullName evidence="2">Uncharacterized protein</fullName>
    </submittedName>
</protein>
<dbReference type="AlphaFoldDB" id="A0A2D3VC71"/>
<evidence type="ECO:0000313" key="2">
    <source>
        <dbReference type="EMBL" id="CZT25778.1"/>
    </source>
</evidence>
<dbReference type="Proteomes" id="UP000225277">
    <property type="component" value="Unassembled WGS sequence"/>
</dbReference>
<organism evidence="2 3">
    <name type="scientific">Ramularia collo-cygni</name>
    <dbReference type="NCBI Taxonomy" id="112498"/>
    <lineage>
        <taxon>Eukaryota</taxon>
        <taxon>Fungi</taxon>
        <taxon>Dikarya</taxon>
        <taxon>Ascomycota</taxon>
        <taxon>Pezizomycotina</taxon>
        <taxon>Dothideomycetes</taxon>
        <taxon>Dothideomycetidae</taxon>
        <taxon>Mycosphaerellales</taxon>
        <taxon>Mycosphaerellaceae</taxon>
        <taxon>Ramularia</taxon>
    </lineage>
</organism>
<dbReference type="RefSeq" id="XP_023632436.1">
    <property type="nucleotide sequence ID" value="XM_023776668.1"/>
</dbReference>
<feature type="compositionally biased region" description="Polar residues" evidence="1">
    <location>
        <begin position="73"/>
        <end position="83"/>
    </location>
</feature>
<name>A0A2D3VC71_9PEZI</name>
<dbReference type="GeneID" id="35606465"/>
<sequence>MLLSRPILEVVRSIITRAYCVLPAGLQKGSNPRKEFNSNTVKLDPEDATHEDSTSESKEAEVKDEAEVKKESISNGGTNSQGPAISEDWE</sequence>
<feature type="compositionally biased region" description="Basic and acidic residues" evidence="1">
    <location>
        <begin position="43"/>
        <end position="72"/>
    </location>
</feature>
<keyword evidence="3" id="KW-1185">Reference proteome</keyword>
<evidence type="ECO:0000256" key="1">
    <source>
        <dbReference type="SAM" id="MobiDB-lite"/>
    </source>
</evidence>
<proteinExistence type="predicted"/>
<dbReference type="EMBL" id="FJUY01000030">
    <property type="protein sequence ID" value="CZT25778.1"/>
    <property type="molecule type" value="Genomic_DNA"/>
</dbReference>
<feature type="region of interest" description="Disordered" evidence="1">
    <location>
        <begin position="26"/>
        <end position="90"/>
    </location>
</feature>
<accession>A0A2D3VC71</accession>
<gene>
    <name evidence="2" type="ORF">RCC_11447</name>
</gene>
<evidence type="ECO:0000313" key="3">
    <source>
        <dbReference type="Proteomes" id="UP000225277"/>
    </source>
</evidence>